<reference evidence="1 2" key="1">
    <citation type="submission" date="2019-04" db="EMBL/GenBank/DDBJ databases">
        <title>Fungal friends and foes A comparative genomics study of 23 Aspergillus species from section Flavi.</title>
        <authorList>
            <consortium name="DOE Joint Genome Institute"/>
            <person name="Kjaerbolling I."/>
            <person name="Vesth T.C."/>
            <person name="Frisvad J.C."/>
            <person name="Nybo J.L."/>
            <person name="Theobald S."/>
            <person name="Kildgaard S."/>
            <person name="Petersen T.I."/>
            <person name="Kuo A."/>
            <person name="Sato A."/>
            <person name="Lyhne E.K."/>
            <person name="Kogle M.E."/>
            <person name="Wiebenga A."/>
            <person name="Kun R.S."/>
            <person name="Lubbers R.J."/>
            <person name="Makela M.R."/>
            <person name="Barry K."/>
            <person name="Chovatia M."/>
            <person name="Clum A."/>
            <person name="Daum C."/>
            <person name="Haridas S."/>
            <person name="He G."/>
            <person name="LaButti K."/>
            <person name="Lipzen A."/>
            <person name="Mondo S."/>
            <person name="Pangilinan J."/>
            <person name="Riley R."/>
            <person name="Salamov A."/>
            <person name="Simmons B.A."/>
            <person name="Magnuson J.K."/>
            <person name="Henrissat B."/>
            <person name="Mortensen U.H."/>
            <person name="Larsen T.O."/>
            <person name="De vries R.P."/>
            <person name="Grigoriev I.V."/>
            <person name="Machida M."/>
            <person name="Baker S.E."/>
            <person name="Andersen M.R."/>
        </authorList>
    </citation>
    <scope>NUCLEOTIDE SEQUENCE [LARGE SCALE GENOMIC DNA]</scope>
    <source>
        <strain evidence="1 2">CBS 117635</strain>
    </source>
</reference>
<evidence type="ECO:0000313" key="2">
    <source>
        <dbReference type="Proteomes" id="UP000326289"/>
    </source>
</evidence>
<gene>
    <name evidence="1" type="ORF">BDV30DRAFT_218573</name>
</gene>
<proteinExistence type="predicted"/>
<dbReference type="AlphaFoldDB" id="A0A5N6INR9"/>
<evidence type="ECO:0000313" key="1">
    <source>
        <dbReference type="EMBL" id="KAB8268322.1"/>
    </source>
</evidence>
<dbReference type="EMBL" id="ML732872">
    <property type="protein sequence ID" value="KAB8268322.1"/>
    <property type="molecule type" value="Genomic_DNA"/>
</dbReference>
<sequence>MGTSTGKSAVAALRPFTKWQVMIKTRNVINKELNLDKLKEAHMDGVLGNQPSLEGSSWGSCC</sequence>
<keyword evidence="2" id="KW-1185">Reference proteome</keyword>
<protein>
    <submittedName>
        <fullName evidence="1">Uncharacterized protein</fullName>
    </submittedName>
</protein>
<name>A0A5N6INR9_9EURO</name>
<accession>A0A5N6INR9</accession>
<dbReference type="Proteomes" id="UP000326289">
    <property type="component" value="Unassembled WGS sequence"/>
</dbReference>
<organism evidence="1 2">
    <name type="scientific">Aspergillus minisclerotigenes</name>
    <dbReference type="NCBI Taxonomy" id="656917"/>
    <lineage>
        <taxon>Eukaryota</taxon>
        <taxon>Fungi</taxon>
        <taxon>Dikarya</taxon>
        <taxon>Ascomycota</taxon>
        <taxon>Pezizomycotina</taxon>
        <taxon>Eurotiomycetes</taxon>
        <taxon>Eurotiomycetidae</taxon>
        <taxon>Eurotiales</taxon>
        <taxon>Aspergillaceae</taxon>
        <taxon>Aspergillus</taxon>
        <taxon>Aspergillus subgen. Circumdati</taxon>
    </lineage>
</organism>